<feature type="compositionally biased region" description="Pro residues" evidence="2">
    <location>
        <begin position="1"/>
        <end position="10"/>
    </location>
</feature>
<dbReference type="PANTHER" id="PTHR33488:SF2">
    <property type="entry name" value="EARLY ENDOSOME ANTIGEN 1-LIKE"/>
    <property type="match status" value="1"/>
</dbReference>
<keyword evidence="1" id="KW-0175">Coiled coil</keyword>
<proteinExistence type="predicted"/>
<dbReference type="Proteomes" id="UP000189705">
    <property type="component" value="Unplaced"/>
</dbReference>
<dbReference type="PANTHER" id="PTHR33488">
    <property type="entry name" value="ZGC:162509"/>
    <property type="match status" value="1"/>
</dbReference>
<dbReference type="RefSeq" id="XP_025051205.1">
    <property type="nucleotide sequence ID" value="XM_025195420.1"/>
</dbReference>
<gene>
    <name evidence="4" type="primary">LOC102373042</name>
</gene>
<accession>A0A3Q0FYL9</accession>
<evidence type="ECO:0000313" key="4">
    <source>
        <dbReference type="RefSeq" id="XP_025051205.1"/>
    </source>
</evidence>
<reference evidence="4" key="1">
    <citation type="submission" date="2025-08" db="UniProtKB">
        <authorList>
            <consortium name="RefSeq"/>
        </authorList>
    </citation>
    <scope>IDENTIFICATION</scope>
</reference>
<organism evidence="3 4">
    <name type="scientific">Alligator sinensis</name>
    <name type="common">Chinese alligator</name>
    <dbReference type="NCBI Taxonomy" id="38654"/>
    <lineage>
        <taxon>Eukaryota</taxon>
        <taxon>Metazoa</taxon>
        <taxon>Chordata</taxon>
        <taxon>Craniata</taxon>
        <taxon>Vertebrata</taxon>
        <taxon>Euteleostomi</taxon>
        <taxon>Archelosauria</taxon>
        <taxon>Archosauria</taxon>
        <taxon>Crocodylia</taxon>
        <taxon>Alligatoridae</taxon>
        <taxon>Alligatorinae</taxon>
        <taxon>Alligator</taxon>
    </lineage>
</organism>
<dbReference type="AlphaFoldDB" id="A0A3Q0FYL9"/>
<dbReference type="GeneID" id="102373042"/>
<protein>
    <submittedName>
        <fullName evidence="4">Uncharacterized protein LOC102373042 isoform X1</fullName>
    </submittedName>
</protein>
<sequence>MLNPPFPPTPAGQTPASSSLLFPSPPLPSCRQSQGRGWASQLITILEKSSSQRCSTLDLSLGCTMAAEEEPSHTMMKSELSYEDESKVREEAELLMKPEANWEKFLLPAPIIVALLGQLVCIPVEKGDFSICEHAPSGGYRYFKETKSFKVCLQEVCDRVWDAFQLGRNKATLIRRQLKNVPRKMEDLIQGFLQDVNMKRDPFIVQIEDMQRKAKECKTLAEEAKAKFMGQEDVLQELFQACLNARQGKNKVLETVQTELKEVKSQMEPARDEQDRAEQKHVKLEAQGNEALKTFFSDIEKRPSSLGIVCVEKDKTHFMEKHSTKLERSQEMQDRAWQEMGSNYERMKDLNKRTTEIQCAMNRCEFRERDLERCDSILEEGLEALRNLHQQWKKMVQFFQMISNLVDFCLNWHIRECLDSDENLQQVTRAFSAISVAQLVQLISHTYVTIVQKYLMELLRQVGRLLGKDRSSFHAEKAQLDGGCEGAQEALTRLVGELKGNFQRDLSTRLETIEKVKLKLNP</sequence>
<evidence type="ECO:0000256" key="1">
    <source>
        <dbReference type="SAM" id="Coils"/>
    </source>
</evidence>
<evidence type="ECO:0000256" key="2">
    <source>
        <dbReference type="SAM" id="MobiDB-lite"/>
    </source>
</evidence>
<feature type="region of interest" description="Disordered" evidence="2">
    <location>
        <begin position="1"/>
        <end position="28"/>
    </location>
</feature>
<feature type="compositionally biased region" description="Low complexity" evidence="2">
    <location>
        <begin position="11"/>
        <end position="22"/>
    </location>
</feature>
<dbReference type="InParanoid" id="A0A3Q0FYL9"/>
<evidence type="ECO:0000313" key="3">
    <source>
        <dbReference type="Proteomes" id="UP000189705"/>
    </source>
</evidence>
<keyword evidence="3" id="KW-1185">Reference proteome</keyword>
<name>A0A3Q0FYL9_ALLSI</name>
<feature type="coiled-coil region" evidence="1">
    <location>
        <begin position="253"/>
        <end position="287"/>
    </location>
</feature>